<evidence type="ECO:0000313" key="2">
    <source>
        <dbReference type="Proteomes" id="UP000828390"/>
    </source>
</evidence>
<dbReference type="Proteomes" id="UP000828390">
    <property type="component" value="Unassembled WGS sequence"/>
</dbReference>
<organism evidence="1 2">
    <name type="scientific">Dreissena polymorpha</name>
    <name type="common">Zebra mussel</name>
    <name type="synonym">Mytilus polymorpha</name>
    <dbReference type="NCBI Taxonomy" id="45954"/>
    <lineage>
        <taxon>Eukaryota</taxon>
        <taxon>Metazoa</taxon>
        <taxon>Spiralia</taxon>
        <taxon>Lophotrochozoa</taxon>
        <taxon>Mollusca</taxon>
        <taxon>Bivalvia</taxon>
        <taxon>Autobranchia</taxon>
        <taxon>Heteroconchia</taxon>
        <taxon>Euheterodonta</taxon>
        <taxon>Imparidentia</taxon>
        <taxon>Neoheterodontei</taxon>
        <taxon>Myida</taxon>
        <taxon>Dreissenoidea</taxon>
        <taxon>Dreissenidae</taxon>
        <taxon>Dreissena</taxon>
    </lineage>
</organism>
<protein>
    <submittedName>
        <fullName evidence="1">Uncharacterized protein</fullName>
    </submittedName>
</protein>
<name>A0A9D4J7S2_DREPO</name>
<reference evidence="1" key="1">
    <citation type="journal article" date="2019" name="bioRxiv">
        <title>The Genome of the Zebra Mussel, Dreissena polymorpha: A Resource for Invasive Species Research.</title>
        <authorList>
            <person name="McCartney M.A."/>
            <person name="Auch B."/>
            <person name="Kono T."/>
            <person name="Mallez S."/>
            <person name="Zhang Y."/>
            <person name="Obille A."/>
            <person name="Becker A."/>
            <person name="Abrahante J.E."/>
            <person name="Garbe J."/>
            <person name="Badalamenti J.P."/>
            <person name="Herman A."/>
            <person name="Mangelson H."/>
            <person name="Liachko I."/>
            <person name="Sullivan S."/>
            <person name="Sone E.D."/>
            <person name="Koren S."/>
            <person name="Silverstein K.A.T."/>
            <person name="Beckman K.B."/>
            <person name="Gohl D.M."/>
        </authorList>
    </citation>
    <scope>NUCLEOTIDE SEQUENCE</scope>
    <source>
        <strain evidence="1">Duluth1</strain>
        <tissue evidence="1">Whole animal</tissue>
    </source>
</reference>
<proteinExistence type="predicted"/>
<sequence length="128" mass="14718">MSSSCHVSFFSGVFQFVQSPWGPNWTDLADRACSFTFLISLCTSREPFLVQLTEVRNKERERLRDSKVTGGGPPTVILKDWQEKFLRVLPKVTIEGFKFEKPSSNDFGIAADEERILEVKKEKLELMR</sequence>
<comment type="caution">
    <text evidence="1">The sequence shown here is derived from an EMBL/GenBank/DDBJ whole genome shotgun (WGS) entry which is preliminary data.</text>
</comment>
<dbReference type="AlphaFoldDB" id="A0A9D4J7S2"/>
<dbReference type="EMBL" id="JAIWYP010000007">
    <property type="protein sequence ID" value="KAH3801665.1"/>
    <property type="molecule type" value="Genomic_DNA"/>
</dbReference>
<gene>
    <name evidence="1" type="ORF">DPMN_155323</name>
</gene>
<evidence type="ECO:0000313" key="1">
    <source>
        <dbReference type="EMBL" id="KAH3801665.1"/>
    </source>
</evidence>
<reference evidence="1" key="2">
    <citation type="submission" date="2020-11" db="EMBL/GenBank/DDBJ databases">
        <authorList>
            <person name="McCartney M.A."/>
            <person name="Auch B."/>
            <person name="Kono T."/>
            <person name="Mallez S."/>
            <person name="Becker A."/>
            <person name="Gohl D.M."/>
            <person name="Silverstein K.A.T."/>
            <person name="Koren S."/>
            <person name="Bechman K.B."/>
            <person name="Herman A."/>
            <person name="Abrahante J.E."/>
            <person name="Garbe J."/>
        </authorList>
    </citation>
    <scope>NUCLEOTIDE SEQUENCE</scope>
    <source>
        <strain evidence="1">Duluth1</strain>
        <tissue evidence="1">Whole animal</tissue>
    </source>
</reference>
<accession>A0A9D4J7S2</accession>
<keyword evidence="2" id="KW-1185">Reference proteome</keyword>